<keyword evidence="3" id="KW-1185">Reference proteome</keyword>
<protein>
    <submittedName>
        <fullName evidence="2">Uncharacterized protein</fullName>
    </submittedName>
</protein>
<name>A0ABQ5NXQ1_9ACTN</name>
<proteinExistence type="predicted"/>
<gene>
    <name evidence="2" type="ORF">SYYSPA8_12680</name>
</gene>
<dbReference type="Proteomes" id="UP001291653">
    <property type="component" value="Unassembled WGS sequence"/>
</dbReference>
<sequence length="71" mass="7199">MAGPKALAAIRAARAGVRERVGTLAGDDGPAADGQVIVDIEGVLVQAHSEKQDATATSAGGVRRPRPGRVR</sequence>
<evidence type="ECO:0000313" key="2">
    <source>
        <dbReference type="EMBL" id="GLF95155.1"/>
    </source>
</evidence>
<reference evidence="2 3" key="1">
    <citation type="submission" date="2022-10" db="EMBL/GenBank/DDBJ databases">
        <title>Draft genome sequence of Streptomyces sp. YSPA8.</title>
        <authorList>
            <person name="Moriuchi R."/>
            <person name="Dohra H."/>
            <person name="Yamamura H."/>
            <person name="Kodani S."/>
        </authorList>
    </citation>
    <scope>NUCLEOTIDE SEQUENCE [LARGE SCALE GENOMIC DNA]</scope>
    <source>
        <strain evidence="2 3">YSPA8</strain>
    </source>
</reference>
<evidence type="ECO:0000256" key="1">
    <source>
        <dbReference type="SAM" id="MobiDB-lite"/>
    </source>
</evidence>
<dbReference type="EMBL" id="BSBI01000004">
    <property type="protein sequence ID" value="GLF95155.1"/>
    <property type="molecule type" value="Genomic_DNA"/>
</dbReference>
<organism evidence="2 3">
    <name type="scientific">Streptomyces yaizuensis</name>
    <dbReference type="NCBI Taxonomy" id="2989713"/>
    <lineage>
        <taxon>Bacteria</taxon>
        <taxon>Bacillati</taxon>
        <taxon>Actinomycetota</taxon>
        <taxon>Actinomycetes</taxon>
        <taxon>Kitasatosporales</taxon>
        <taxon>Streptomycetaceae</taxon>
        <taxon>Streptomyces</taxon>
    </lineage>
</organism>
<feature type="region of interest" description="Disordered" evidence="1">
    <location>
        <begin position="49"/>
        <end position="71"/>
    </location>
</feature>
<comment type="caution">
    <text evidence="2">The sequence shown here is derived from an EMBL/GenBank/DDBJ whole genome shotgun (WGS) entry which is preliminary data.</text>
</comment>
<accession>A0ABQ5NXQ1</accession>
<evidence type="ECO:0000313" key="3">
    <source>
        <dbReference type="Proteomes" id="UP001291653"/>
    </source>
</evidence>